<organism evidence="4 5">
    <name type="scientific">Microbacterium salsuginis</name>
    <dbReference type="NCBI Taxonomy" id="2722803"/>
    <lineage>
        <taxon>Bacteria</taxon>
        <taxon>Bacillati</taxon>
        <taxon>Actinomycetota</taxon>
        <taxon>Actinomycetes</taxon>
        <taxon>Micrococcales</taxon>
        <taxon>Microbacteriaceae</taxon>
        <taxon>Microbacterium</taxon>
    </lineage>
</organism>
<accession>A0ABX1KDP9</accession>
<name>A0ABX1KDP9_9MICO</name>
<evidence type="ECO:0000259" key="2">
    <source>
        <dbReference type="Pfam" id="PF01408"/>
    </source>
</evidence>
<dbReference type="InterPro" id="IPR036291">
    <property type="entry name" value="NAD(P)-bd_dom_sf"/>
</dbReference>
<dbReference type="Pfam" id="PF01408">
    <property type="entry name" value="GFO_IDH_MocA"/>
    <property type="match status" value="1"/>
</dbReference>
<dbReference type="SUPFAM" id="SSF51735">
    <property type="entry name" value="NAD(P)-binding Rossmann-fold domains"/>
    <property type="match status" value="1"/>
</dbReference>
<dbReference type="InterPro" id="IPR000683">
    <property type="entry name" value="Gfo/Idh/MocA-like_OxRdtase_N"/>
</dbReference>
<dbReference type="Gene3D" id="3.40.50.720">
    <property type="entry name" value="NAD(P)-binding Rossmann-like Domain"/>
    <property type="match status" value="1"/>
</dbReference>
<gene>
    <name evidence="4" type="ORF">HF576_15070</name>
</gene>
<sequence>MGRQHAEFVRTARGAELAAVADPALERASARDAAAAESDCPRYADAVAMVNAERLDAVIIANPNGLHVDTAIACLEAGVAVLVEKPVAVDYAESLRLVSAVARLSGRLLVGHHRRHHPAVARARDAIHSGALGDLVAVSGMWSARKEDTYFTDTPWHRSPGAGVLLINAVHDLDLLRHLCGEVSDVNAVVSSHARGWVVEDTAAITLRFENGVIGNLLASDAGVSPWGWDQATEETPAFPFLPDGEAYRFVGTRGALSVPNLALYSYAPAVMPDWHSPLSRTYLPTRPQNTFAVQLGHFLDVVRGVAEPLVSADDASQTLALVEAAALAARTGRTVEIERFRADAGAR</sequence>
<dbReference type="SUPFAM" id="SSF55347">
    <property type="entry name" value="Glyceraldehyde-3-phosphate dehydrogenase-like, C-terminal domain"/>
    <property type="match status" value="1"/>
</dbReference>
<dbReference type="InterPro" id="IPR051450">
    <property type="entry name" value="Gfo/Idh/MocA_Oxidoreductases"/>
</dbReference>
<proteinExistence type="predicted"/>
<reference evidence="4 5" key="1">
    <citation type="submission" date="2020-04" db="EMBL/GenBank/DDBJ databases">
        <title>CFH 90308 Microbacterium sp.</title>
        <authorList>
            <person name="Nie G."/>
            <person name="Ming H."/>
            <person name="Xia T."/>
        </authorList>
    </citation>
    <scope>NUCLEOTIDE SEQUENCE [LARGE SCALE GENOMIC DNA]</scope>
    <source>
        <strain evidence="4 5">CFH 90308</strain>
    </source>
</reference>
<keyword evidence="1" id="KW-0520">NAD</keyword>
<keyword evidence="5" id="KW-1185">Reference proteome</keyword>
<comment type="caution">
    <text evidence="4">The sequence shown here is derived from an EMBL/GenBank/DDBJ whole genome shotgun (WGS) entry which is preliminary data.</text>
</comment>
<dbReference type="PANTHER" id="PTHR43377:SF8">
    <property type="entry name" value="BLR3664 PROTEIN"/>
    <property type="match status" value="1"/>
</dbReference>
<dbReference type="InterPro" id="IPR055170">
    <property type="entry name" value="GFO_IDH_MocA-like_dom"/>
</dbReference>
<dbReference type="Proteomes" id="UP001429745">
    <property type="component" value="Unassembled WGS sequence"/>
</dbReference>
<evidence type="ECO:0000313" key="5">
    <source>
        <dbReference type="Proteomes" id="UP001429745"/>
    </source>
</evidence>
<dbReference type="Gene3D" id="3.30.360.10">
    <property type="entry name" value="Dihydrodipicolinate Reductase, domain 2"/>
    <property type="match status" value="1"/>
</dbReference>
<evidence type="ECO:0000256" key="1">
    <source>
        <dbReference type="ARBA" id="ARBA00023027"/>
    </source>
</evidence>
<dbReference type="Pfam" id="PF22725">
    <property type="entry name" value="GFO_IDH_MocA_C3"/>
    <property type="match status" value="1"/>
</dbReference>
<evidence type="ECO:0000259" key="3">
    <source>
        <dbReference type="Pfam" id="PF22725"/>
    </source>
</evidence>
<dbReference type="EMBL" id="JABACI010000004">
    <property type="protein sequence ID" value="NLP85168.1"/>
    <property type="molecule type" value="Genomic_DNA"/>
</dbReference>
<evidence type="ECO:0000313" key="4">
    <source>
        <dbReference type="EMBL" id="NLP85168.1"/>
    </source>
</evidence>
<feature type="domain" description="Gfo/Idh/MocA-like oxidoreductase N-terminal" evidence="2">
    <location>
        <begin position="1"/>
        <end position="112"/>
    </location>
</feature>
<protein>
    <submittedName>
        <fullName evidence="4">Gfo/Idh/MocA family oxidoreductase</fullName>
    </submittedName>
</protein>
<dbReference type="PANTHER" id="PTHR43377">
    <property type="entry name" value="BILIVERDIN REDUCTASE A"/>
    <property type="match status" value="1"/>
</dbReference>
<feature type="domain" description="GFO/IDH/MocA-like oxidoreductase" evidence="3">
    <location>
        <begin position="121"/>
        <end position="257"/>
    </location>
</feature>